<evidence type="ECO:0000313" key="2">
    <source>
        <dbReference type="Proteomes" id="UP000515180"/>
    </source>
</evidence>
<dbReference type="RefSeq" id="XP_012246524.1">
    <property type="nucleotide sequence ID" value="XM_012391101.3"/>
</dbReference>
<feature type="region of interest" description="Disordered" evidence="1">
    <location>
        <begin position="147"/>
        <end position="179"/>
    </location>
</feature>
<dbReference type="Proteomes" id="UP000515180">
    <property type="component" value="Unplaced"/>
</dbReference>
<keyword evidence="2" id="KW-1185">Reference proteome</keyword>
<protein>
    <submittedName>
        <fullName evidence="3 4">Myb-like protein D isoform X1</fullName>
    </submittedName>
</protein>
<proteinExistence type="predicted"/>
<evidence type="ECO:0000313" key="6">
    <source>
        <dbReference type="RefSeq" id="XP_024226538.1"/>
    </source>
</evidence>
<dbReference type="RefSeq" id="XP_012246520.1">
    <property type="nucleotide sequence ID" value="XM_012391097.3"/>
</dbReference>
<accession>A0A6P3V2E7</accession>
<organism evidence="2 4">
    <name type="scientific">Bombus impatiens</name>
    <name type="common">Bumblebee</name>
    <dbReference type="NCBI Taxonomy" id="132113"/>
    <lineage>
        <taxon>Eukaryota</taxon>
        <taxon>Metazoa</taxon>
        <taxon>Ecdysozoa</taxon>
        <taxon>Arthropoda</taxon>
        <taxon>Hexapoda</taxon>
        <taxon>Insecta</taxon>
        <taxon>Pterygota</taxon>
        <taxon>Neoptera</taxon>
        <taxon>Endopterygota</taxon>
        <taxon>Hymenoptera</taxon>
        <taxon>Apocrita</taxon>
        <taxon>Aculeata</taxon>
        <taxon>Apoidea</taxon>
        <taxon>Anthophila</taxon>
        <taxon>Apidae</taxon>
        <taxon>Bombus</taxon>
        <taxon>Pyrobombus</taxon>
    </lineage>
</organism>
<dbReference type="KEGG" id="bim:100749610"/>
<dbReference type="RefSeq" id="XP_024226538.1">
    <property type="nucleotide sequence ID" value="XM_024370770.2"/>
</dbReference>
<dbReference type="AlphaFoldDB" id="A0A6P3V2E7"/>
<name>A0A6P3V2E7_BOMIM</name>
<evidence type="ECO:0000313" key="4">
    <source>
        <dbReference type="RefSeq" id="XP_012246520.1"/>
    </source>
</evidence>
<dbReference type="RefSeq" id="XP_024226539.1">
    <property type="nucleotide sequence ID" value="XM_024370771.2"/>
</dbReference>
<gene>
    <name evidence="3 4 5 6 7" type="primary">LOC100749610</name>
</gene>
<feature type="compositionally biased region" description="Basic and acidic residues" evidence="1">
    <location>
        <begin position="152"/>
        <end position="177"/>
    </location>
</feature>
<sequence length="860" mass="99631">MPGIYLRKTSWIDWTQKEKNLTLTVPGSYWLCHKTNIYKFIFRYHRTNRNIKQFNYGKELMKVIRKIIKNPPSQKQQFGTSHLLVTFEHTPWTRQDKMFALMKFRERSVVAFSCAFILTITPIDSLRIEQNSENIISSDRSLIYQNESSTDTYERENKNEKESKKCLKHSSKDDSSKTDAQCNNMQEILRCESKNIQANNNIGNTNLKKLLLNEETVKQTGNSEDTNKFCKHLNMSPKHSIKLNDKMNESNVNCLEDSNIKHQLSDDKIKINNCNIGKDKNNSVSNNSKMLNNSSVVDDINTDSVNLPYQYLIEKEIEATKQNMLELNAKDITNHIEAHSDITKIQDLSCPKKKSYVLDNVPRSSDITDLVMEGLMFTIRQDQDTVAVIEQKTKLEIDEVLENSEKIETKEGEKCLRNSSLLGLENLITMLELPKGNEPGDKYQNIVSQKPTLRNQSMRKHLFNNVKYPLTNNKIKEQNSTIELKHMQWYPFNNSISASTSYSNNDNIDITNKRRYSEIYDNSKDEEDAKFIKYKNLKYEEEEEDIIPEALQNETCKLSTLSLKADKSEDKLNFIPNKDLLMNDVNNEESIKYEIDKDELKSSFNNNLHPKKYTKSDCPNSVSIDSQINKAQKLHNNAVCESKFHDTNKYKSNVPVIISNQIISLNEIPLPLQKILKNKLSIKHNSLNDKTKINKDNIEIHETQPSQNAGSISSIQLKNQILNSHTETSSKDHEKFVQDNRKTYNESISSSILKTEEKCSNSSKNIMELNEEKSQNQNNYIDKTRLSSNKIKDVTQEFYKQFSHLQKEKALTNQKRLRSSRKSLNYANNGEMHIQMAKFFQDITRGAKVVVTRISVNKYS</sequence>
<dbReference type="RefSeq" id="XP_003493118.2">
    <property type="nucleotide sequence ID" value="XM_003493070.4"/>
</dbReference>
<evidence type="ECO:0000313" key="7">
    <source>
        <dbReference type="RefSeq" id="XP_024226539.1"/>
    </source>
</evidence>
<evidence type="ECO:0000313" key="3">
    <source>
        <dbReference type="RefSeq" id="XP_003493118.2"/>
    </source>
</evidence>
<evidence type="ECO:0000313" key="5">
    <source>
        <dbReference type="RefSeq" id="XP_012246524.1"/>
    </source>
</evidence>
<dbReference type="GeneID" id="100749610"/>
<dbReference type="OrthoDB" id="6256716at2759"/>
<evidence type="ECO:0000256" key="1">
    <source>
        <dbReference type="SAM" id="MobiDB-lite"/>
    </source>
</evidence>
<reference evidence="3 4" key="1">
    <citation type="submission" date="2025-04" db="UniProtKB">
        <authorList>
            <consortium name="RefSeq"/>
        </authorList>
    </citation>
    <scope>IDENTIFICATION</scope>
</reference>